<evidence type="ECO:0000313" key="8">
    <source>
        <dbReference type="Proteomes" id="UP000283880"/>
    </source>
</evidence>
<dbReference type="InterPro" id="IPR017150">
    <property type="entry name" value="Pept_M20_glutamate_carboxypep"/>
</dbReference>
<dbReference type="GO" id="GO:0016787">
    <property type="term" value="F:hydrolase activity"/>
    <property type="evidence" value="ECO:0007669"/>
    <property type="project" value="UniProtKB-KW"/>
</dbReference>
<keyword evidence="4" id="KW-0862">Zinc</keyword>
<dbReference type="InterPro" id="IPR050072">
    <property type="entry name" value="Peptidase_M20A"/>
</dbReference>
<dbReference type="EMBL" id="QSBM01000021">
    <property type="protein sequence ID" value="RGX24650.1"/>
    <property type="molecule type" value="Genomic_DNA"/>
</dbReference>
<dbReference type="Pfam" id="PF07687">
    <property type="entry name" value="M20_dimer"/>
    <property type="match status" value="1"/>
</dbReference>
<dbReference type="InterPro" id="IPR011650">
    <property type="entry name" value="Peptidase_M20_dimer"/>
</dbReference>
<dbReference type="SUPFAM" id="SSF55031">
    <property type="entry name" value="Bacterial exopeptidase dimerisation domain"/>
    <property type="match status" value="1"/>
</dbReference>
<gene>
    <name evidence="7" type="ORF">DWV29_23080</name>
</gene>
<dbReference type="AlphaFoldDB" id="A0A413F9H1"/>
<comment type="cofactor">
    <cofactor evidence="1">
        <name>Zn(2+)</name>
        <dbReference type="ChEBI" id="CHEBI:29105"/>
    </cofactor>
</comment>
<dbReference type="Gene3D" id="3.40.630.10">
    <property type="entry name" value="Zn peptidases"/>
    <property type="match status" value="1"/>
</dbReference>
<accession>A0A413F9H1</accession>
<organism evidence="7 8">
    <name type="scientific">Enterocloster asparagiformis</name>
    <dbReference type="NCBI Taxonomy" id="333367"/>
    <lineage>
        <taxon>Bacteria</taxon>
        <taxon>Bacillati</taxon>
        <taxon>Bacillota</taxon>
        <taxon>Clostridia</taxon>
        <taxon>Lachnospirales</taxon>
        <taxon>Lachnospiraceae</taxon>
        <taxon>Enterocloster</taxon>
    </lineage>
</organism>
<evidence type="ECO:0000259" key="6">
    <source>
        <dbReference type="Pfam" id="PF07687"/>
    </source>
</evidence>
<feature type="domain" description="Peptidase M20 dimerisation" evidence="6">
    <location>
        <begin position="193"/>
        <end position="295"/>
    </location>
</feature>
<dbReference type="OrthoDB" id="9783294at2"/>
<evidence type="ECO:0000256" key="2">
    <source>
        <dbReference type="ARBA" id="ARBA00022723"/>
    </source>
</evidence>
<evidence type="ECO:0000313" key="7">
    <source>
        <dbReference type="EMBL" id="RGX24650.1"/>
    </source>
</evidence>
<evidence type="ECO:0000256" key="1">
    <source>
        <dbReference type="ARBA" id="ARBA00001947"/>
    </source>
</evidence>
<dbReference type="InterPro" id="IPR001261">
    <property type="entry name" value="ArgE/DapE_CS"/>
</dbReference>
<keyword evidence="2" id="KW-0479">Metal-binding</keyword>
<dbReference type="Proteomes" id="UP000283880">
    <property type="component" value="Unassembled WGS sequence"/>
</dbReference>
<dbReference type="GO" id="GO:0046872">
    <property type="term" value="F:metal ion binding"/>
    <property type="evidence" value="ECO:0007669"/>
    <property type="project" value="UniProtKB-KW"/>
</dbReference>
<protein>
    <submittedName>
        <fullName evidence="7">M20 family peptidase</fullName>
    </submittedName>
</protein>
<dbReference type="RefSeq" id="WP_007719538.1">
    <property type="nucleotide sequence ID" value="NZ_JAWRJJ010000312.1"/>
</dbReference>
<dbReference type="PANTHER" id="PTHR43808:SF9">
    <property type="entry name" value="BLL0789 PROTEIN"/>
    <property type="match status" value="1"/>
</dbReference>
<keyword evidence="3" id="KW-0378">Hydrolase</keyword>
<dbReference type="PROSITE" id="PS00758">
    <property type="entry name" value="ARGE_DAPE_CPG2_1"/>
    <property type="match status" value="1"/>
</dbReference>
<dbReference type="Gene3D" id="3.30.70.360">
    <property type="match status" value="1"/>
</dbReference>
<evidence type="ECO:0000256" key="3">
    <source>
        <dbReference type="ARBA" id="ARBA00022801"/>
    </source>
</evidence>
<dbReference type="PANTHER" id="PTHR43808">
    <property type="entry name" value="ACETYLORNITHINE DEACETYLASE"/>
    <property type="match status" value="1"/>
</dbReference>
<reference evidence="7 8" key="1">
    <citation type="submission" date="2018-08" db="EMBL/GenBank/DDBJ databases">
        <title>A genome reference for cultivated species of the human gut microbiota.</title>
        <authorList>
            <person name="Zou Y."/>
            <person name="Xue W."/>
            <person name="Luo G."/>
        </authorList>
    </citation>
    <scope>NUCLEOTIDE SEQUENCE [LARGE SCALE GENOMIC DNA]</scope>
    <source>
        <strain evidence="7 8">AF04-15</strain>
    </source>
</reference>
<proteinExistence type="predicted"/>
<dbReference type="InterPro" id="IPR002933">
    <property type="entry name" value="Peptidase_M20"/>
</dbReference>
<comment type="caution">
    <text evidence="7">The sequence shown here is derived from an EMBL/GenBank/DDBJ whole genome shotgun (WGS) entry which is preliminary data.</text>
</comment>
<sequence>MSQNRRDPEQVVAAARKGAAEAQRQQIEIIKQFAAIDCGTGDEEGNARVVEIIDRQLKLIKGIEITHHYAEGYGIHIVARLKPEKPEGKILLSAHTDTVFHRGDTAAYPYHEDGDTAYGLGIVDCKGGILVAIHAVRIMQEADMLPNKEIVFIFNCDEETGTPNGHAVFDTEIPGAEMAFVFEPSRDEDGVLTARKGACSITVEVFGKKAHSGVNYLDGRSATVELGHMLVRLYENNDNVRGIQFNPAALYGGDYGTGIVSDHATAKVGVRVACQADIDKVKEIIARVEKETYIEGTKTEIRIDRISVPMERNEKNVQLYETVHKAGLLLGKDLPEQASGGSGDASYFSYRGVPAVDALGPYMYKIHSTDESMRLSSFEEKTALFAVVLGIL</sequence>
<feature type="active site" description="Proton acceptor" evidence="5">
    <location>
        <position position="158"/>
    </location>
</feature>
<name>A0A413F9H1_9FIRM</name>
<dbReference type="PIRSF" id="PIRSF037238">
    <property type="entry name" value="Carboxypeptidase_G2"/>
    <property type="match status" value="1"/>
</dbReference>
<dbReference type="Pfam" id="PF01546">
    <property type="entry name" value="Peptidase_M20"/>
    <property type="match status" value="1"/>
</dbReference>
<dbReference type="SUPFAM" id="SSF53187">
    <property type="entry name" value="Zn-dependent exopeptidases"/>
    <property type="match status" value="1"/>
</dbReference>
<evidence type="ECO:0000256" key="5">
    <source>
        <dbReference type="PIRSR" id="PIRSR037238-1"/>
    </source>
</evidence>
<evidence type="ECO:0000256" key="4">
    <source>
        <dbReference type="ARBA" id="ARBA00022833"/>
    </source>
</evidence>
<dbReference type="InterPro" id="IPR036264">
    <property type="entry name" value="Bact_exopeptidase_dim_dom"/>
</dbReference>
<feature type="active site" evidence="5">
    <location>
        <position position="97"/>
    </location>
</feature>
<dbReference type="PROSITE" id="PS00759">
    <property type="entry name" value="ARGE_DAPE_CPG2_2"/>
    <property type="match status" value="1"/>
</dbReference>